<dbReference type="InterPro" id="IPR035906">
    <property type="entry name" value="MetI-like_sf"/>
</dbReference>
<dbReference type="InterPro" id="IPR000515">
    <property type="entry name" value="MetI-like"/>
</dbReference>
<evidence type="ECO:0000256" key="1">
    <source>
        <dbReference type="ARBA" id="ARBA00004651"/>
    </source>
</evidence>
<dbReference type="PROSITE" id="PS50928">
    <property type="entry name" value="ABC_TM1"/>
    <property type="match status" value="1"/>
</dbReference>
<comment type="caution">
    <text evidence="9">The sequence shown here is derived from an EMBL/GenBank/DDBJ whole genome shotgun (WGS) entry which is preliminary data.</text>
</comment>
<sequence>MTQLRKFKIKWILIHLLLFIYALTIIYPTLIVIFNSFKSNQEIFSKPYGLPSSFSFQHYIQAWQEANFSVYFKNSILITFISVILVLVLSSMAAYILARFKFRGNFIIFFTFLLGLMLPLRLAIVPLYLLLRDLNLLDTYTGIILVYTASGLSFSIFILYTFFKNIPNELIEAARMEGASVFQIYYKIMLPLVRPALSTVAIFNFMSIWNDFFFPYIFLSSEDKYTIPVGIASFFGEYTTDWSLLFAGLTISIVPVIVLFLIMSKQFIDGLTAGAIK</sequence>
<evidence type="ECO:0000256" key="2">
    <source>
        <dbReference type="ARBA" id="ARBA00022448"/>
    </source>
</evidence>
<feature type="transmembrane region" description="Helical" evidence="7">
    <location>
        <begin position="105"/>
        <end position="131"/>
    </location>
</feature>
<feature type="transmembrane region" description="Helical" evidence="7">
    <location>
        <begin position="143"/>
        <end position="163"/>
    </location>
</feature>
<keyword evidence="3" id="KW-1003">Cell membrane</keyword>
<evidence type="ECO:0000256" key="5">
    <source>
        <dbReference type="ARBA" id="ARBA00022989"/>
    </source>
</evidence>
<keyword evidence="2 7" id="KW-0813">Transport</keyword>
<keyword evidence="4 7" id="KW-0812">Transmembrane</keyword>
<evidence type="ECO:0000256" key="3">
    <source>
        <dbReference type="ARBA" id="ARBA00022475"/>
    </source>
</evidence>
<keyword evidence="5 7" id="KW-1133">Transmembrane helix</keyword>
<feature type="transmembrane region" description="Helical" evidence="7">
    <location>
        <begin position="12"/>
        <end position="34"/>
    </location>
</feature>
<evidence type="ECO:0000256" key="7">
    <source>
        <dbReference type="RuleBase" id="RU363032"/>
    </source>
</evidence>
<evidence type="ECO:0000313" key="10">
    <source>
        <dbReference type="Proteomes" id="UP001597458"/>
    </source>
</evidence>
<dbReference type="Gene3D" id="1.10.3720.10">
    <property type="entry name" value="MetI-like"/>
    <property type="match status" value="1"/>
</dbReference>
<feature type="transmembrane region" description="Helical" evidence="7">
    <location>
        <begin position="242"/>
        <end position="262"/>
    </location>
</feature>
<dbReference type="PANTHER" id="PTHR43744:SF12">
    <property type="entry name" value="ABC TRANSPORTER PERMEASE PROTEIN MG189-RELATED"/>
    <property type="match status" value="1"/>
</dbReference>
<name>A0ABW5PLZ7_9BACI</name>
<dbReference type="Pfam" id="PF00528">
    <property type="entry name" value="BPD_transp_1"/>
    <property type="match status" value="1"/>
</dbReference>
<proteinExistence type="inferred from homology"/>
<comment type="similarity">
    <text evidence="7">Belongs to the binding-protein-dependent transport system permease family.</text>
</comment>
<accession>A0ABW5PLZ7</accession>
<organism evidence="9 10">
    <name type="scientific">Terrilactibacillus laevilacticus</name>
    <dbReference type="NCBI Taxonomy" id="1380157"/>
    <lineage>
        <taxon>Bacteria</taxon>
        <taxon>Bacillati</taxon>
        <taxon>Bacillota</taxon>
        <taxon>Bacilli</taxon>
        <taxon>Bacillales</taxon>
        <taxon>Bacillaceae</taxon>
        <taxon>Terrilactibacillus</taxon>
    </lineage>
</organism>
<feature type="domain" description="ABC transmembrane type-1" evidence="8">
    <location>
        <begin position="72"/>
        <end position="263"/>
    </location>
</feature>
<dbReference type="CDD" id="cd06261">
    <property type="entry name" value="TM_PBP2"/>
    <property type="match status" value="1"/>
</dbReference>
<dbReference type="EMBL" id="JBHUMR010000006">
    <property type="protein sequence ID" value="MFD2615991.1"/>
    <property type="molecule type" value="Genomic_DNA"/>
</dbReference>
<evidence type="ECO:0000313" key="9">
    <source>
        <dbReference type="EMBL" id="MFD2615991.1"/>
    </source>
</evidence>
<dbReference type="PANTHER" id="PTHR43744">
    <property type="entry name" value="ABC TRANSPORTER PERMEASE PROTEIN MG189-RELATED-RELATED"/>
    <property type="match status" value="1"/>
</dbReference>
<reference evidence="10" key="1">
    <citation type="journal article" date="2019" name="Int. J. Syst. Evol. Microbiol.">
        <title>The Global Catalogue of Microorganisms (GCM) 10K type strain sequencing project: providing services to taxonomists for standard genome sequencing and annotation.</title>
        <authorList>
            <consortium name="The Broad Institute Genomics Platform"/>
            <consortium name="The Broad Institute Genome Sequencing Center for Infectious Disease"/>
            <person name="Wu L."/>
            <person name="Ma J."/>
        </authorList>
    </citation>
    <scope>NUCLEOTIDE SEQUENCE [LARGE SCALE GENOMIC DNA]</scope>
    <source>
        <strain evidence="10">TISTR 2241</strain>
    </source>
</reference>
<keyword evidence="6 7" id="KW-0472">Membrane</keyword>
<evidence type="ECO:0000256" key="4">
    <source>
        <dbReference type="ARBA" id="ARBA00022692"/>
    </source>
</evidence>
<evidence type="ECO:0000256" key="6">
    <source>
        <dbReference type="ARBA" id="ARBA00023136"/>
    </source>
</evidence>
<keyword evidence="10" id="KW-1185">Reference proteome</keyword>
<dbReference type="SUPFAM" id="SSF161098">
    <property type="entry name" value="MetI-like"/>
    <property type="match status" value="1"/>
</dbReference>
<gene>
    <name evidence="9" type="ORF">ACFSTF_01460</name>
</gene>
<feature type="transmembrane region" description="Helical" evidence="7">
    <location>
        <begin position="76"/>
        <end position="98"/>
    </location>
</feature>
<dbReference type="Proteomes" id="UP001597458">
    <property type="component" value="Unassembled WGS sequence"/>
</dbReference>
<protein>
    <submittedName>
        <fullName evidence="9">Carbohydrate ABC transporter permease</fullName>
    </submittedName>
</protein>
<dbReference type="RefSeq" id="WP_141190666.1">
    <property type="nucleotide sequence ID" value="NZ_JBHUMR010000006.1"/>
</dbReference>
<feature type="transmembrane region" description="Helical" evidence="7">
    <location>
        <begin position="184"/>
        <end position="209"/>
    </location>
</feature>
<evidence type="ECO:0000259" key="8">
    <source>
        <dbReference type="PROSITE" id="PS50928"/>
    </source>
</evidence>
<comment type="subcellular location">
    <subcellularLocation>
        <location evidence="1 7">Cell membrane</location>
        <topology evidence="1 7">Multi-pass membrane protein</topology>
    </subcellularLocation>
</comment>